<evidence type="ECO:0000256" key="1">
    <source>
        <dbReference type="ARBA" id="ARBA00009163"/>
    </source>
</evidence>
<reference evidence="5" key="1">
    <citation type="submission" date="2025-08" db="UniProtKB">
        <authorList>
            <consortium name="RefSeq"/>
        </authorList>
    </citation>
    <scope>IDENTIFICATION</scope>
    <source>
        <tissue evidence="5">Blood</tissue>
    </source>
</reference>
<sequence>MEEKDEGSPRRAEVSPQPKANSTTQSPSNSKTLLYPQRHDDSYESRKYFVTRPGAFDQAMEDLKTHLAANKGEVAHSFWLLTEIDHWNIEKERIVVLTDAALPVCKYDFIMLKCLELQRIPLTYIEKISTGPFAFPEKSLDRRNGEGLRIFWDKQQEPNFVSRWNPWSTDMPYTTFTEHPVKNGCPRLSPICQVSAFQAQLLQAVQSAQEMSPAPGRIPGVVLVSEPIRIQTYTGMMAFFGNQNKLGYCLARGSIGF</sequence>
<dbReference type="PANTHER" id="PTHR31108">
    <property type="entry name" value="TUMOR PROTEIN P63-REGULATED GENE 1-LIKE PROTEIN"/>
    <property type="match status" value="1"/>
</dbReference>
<dbReference type="Pfam" id="PF12456">
    <property type="entry name" value="hSac2"/>
    <property type="match status" value="1"/>
</dbReference>
<gene>
    <name evidence="5" type="primary">TPRG1</name>
</gene>
<feature type="region of interest" description="Disordered" evidence="2">
    <location>
        <begin position="1"/>
        <end position="36"/>
    </location>
</feature>
<proteinExistence type="inferred from homology"/>
<dbReference type="InterPro" id="IPR040242">
    <property type="entry name" value="TPRG1-like"/>
</dbReference>
<dbReference type="InterPro" id="IPR034753">
    <property type="entry name" value="hSac2"/>
</dbReference>
<evidence type="ECO:0000256" key="2">
    <source>
        <dbReference type="SAM" id="MobiDB-lite"/>
    </source>
</evidence>
<keyword evidence="4" id="KW-1185">Reference proteome</keyword>
<dbReference type="GeneID" id="117669815"/>
<dbReference type="PANTHER" id="PTHR31108:SF6">
    <property type="entry name" value="TUMOR PROTEIN P63-REGULATED GENE 1 PROTEIN"/>
    <property type="match status" value="1"/>
</dbReference>
<dbReference type="Proteomes" id="UP001652622">
    <property type="component" value="Unplaced"/>
</dbReference>
<dbReference type="RefSeq" id="XP_060550424.1">
    <property type="nucleotide sequence ID" value="XM_060694441.1"/>
</dbReference>
<evidence type="ECO:0000313" key="4">
    <source>
        <dbReference type="Proteomes" id="UP001652622"/>
    </source>
</evidence>
<evidence type="ECO:0000259" key="3">
    <source>
        <dbReference type="PROSITE" id="PS51791"/>
    </source>
</evidence>
<protein>
    <submittedName>
        <fullName evidence="5">Tumor protein p63-regulated gene 1 protein</fullName>
    </submittedName>
</protein>
<dbReference type="PROSITE" id="PS51791">
    <property type="entry name" value="HSAC2"/>
    <property type="match status" value="1"/>
</dbReference>
<dbReference type="InterPro" id="IPR022158">
    <property type="entry name" value="Inositol_phosphatase"/>
</dbReference>
<name>A0ABM3ZPW3_PANGU</name>
<feature type="domain" description="HSac2" evidence="3">
    <location>
        <begin position="50"/>
        <end position="223"/>
    </location>
</feature>
<evidence type="ECO:0000313" key="5">
    <source>
        <dbReference type="RefSeq" id="XP_060550424.1"/>
    </source>
</evidence>
<organism evidence="4 5">
    <name type="scientific">Pantherophis guttatus</name>
    <name type="common">Corn snake</name>
    <name type="synonym">Elaphe guttata</name>
    <dbReference type="NCBI Taxonomy" id="94885"/>
    <lineage>
        <taxon>Eukaryota</taxon>
        <taxon>Metazoa</taxon>
        <taxon>Chordata</taxon>
        <taxon>Craniata</taxon>
        <taxon>Vertebrata</taxon>
        <taxon>Euteleostomi</taxon>
        <taxon>Lepidosauria</taxon>
        <taxon>Squamata</taxon>
        <taxon>Bifurcata</taxon>
        <taxon>Unidentata</taxon>
        <taxon>Episquamata</taxon>
        <taxon>Toxicofera</taxon>
        <taxon>Serpentes</taxon>
        <taxon>Colubroidea</taxon>
        <taxon>Colubridae</taxon>
        <taxon>Colubrinae</taxon>
        <taxon>Pantherophis</taxon>
    </lineage>
</organism>
<feature type="compositionally biased region" description="Basic and acidic residues" evidence="2">
    <location>
        <begin position="1"/>
        <end position="13"/>
    </location>
</feature>
<feature type="compositionally biased region" description="Polar residues" evidence="2">
    <location>
        <begin position="18"/>
        <end position="32"/>
    </location>
</feature>
<accession>A0ABM3ZPW3</accession>
<comment type="similarity">
    <text evidence="1">Belongs to the TPRG1 family.</text>
</comment>